<evidence type="ECO:0000313" key="3">
    <source>
        <dbReference type="EMBL" id="KAJ7696076.1"/>
    </source>
</evidence>
<keyword evidence="1" id="KW-1133">Transmembrane helix</keyword>
<sequence length="348" mass="38101">MVSLQSTFGSAFIGLVVSAILYGVTILQTYLYYRNYPEDSKILKWMVAILWIFDTVHLALCTVAVYWVLVLNFNNPAVLETTTWSMNVQTDFNGLIGLIVECFYCRRVWIGWIVCTLFYGTDVGFIQVSRNIYLTLVILVLSLIHFALGIVFTVGSFETSRSQFSSLIWVTSAGLGSSAAADMLIGISLCYYLSKNRTGFSRTDNLISTLMKYSLTTGFLTGIVACLVVITFATMPNNFVYLAFVFLQSKCYVNSVLAALNSRESLRERAHPPGGSFLDLSAVPSGGISAHSRRKPSLAVNFETAIISKADHFALPPSASTTASVTYAPSSSTSSPLPLRCISADSEI</sequence>
<gene>
    <name evidence="3" type="ORF">B0H17DRAFT_417550</name>
</gene>
<dbReference type="Proteomes" id="UP001221757">
    <property type="component" value="Unassembled WGS sequence"/>
</dbReference>
<dbReference type="PANTHER" id="PTHR40465">
    <property type="entry name" value="CHROMOSOME 1, WHOLE GENOME SHOTGUN SEQUENCE"/>
    <property type="match status" value="1"/>
</dbReference>
<dbReference type="PANTHER" id="PTHR40465:SF1">
    <property type="entry name" value="DUF6534 DOMAIN-CONTAINING PROTEIN"/>
    <property type="match status" value="1"/>
</dbReference>
<feature type="transmembrane region" description="Helical" evidence="1">
    <location>
        <begin position="132"/>
        <end position="155"/>
    </location>
</feature>
<reference evidence="3" key="1">
    <citation type="submission" date="2023-03" db="EMBL/GenBank/DDBJ databases">
        <title>Massive genome expansion in bonnet fungi (Mycena s.s.) driven by repeated elements and novel gene families across ecological guilds.</title>
        <authorList>
            <consortium name="Lawrence Berkeley National Laboratory"/>
            <person name="Harder C.B."/>
            <person name="Miyauchi S."/>
            <person name="Viragh M."/>
            <person name="Kuo A."/>
            <person name="Thoen E."/>
            <person name="Andreopoulos B."/>
            <person name="Lu D."/>
            <person name="Skrede I."/>
            <person name="Drula E."/>
            <person name="Henrissat B."/>
            <person name="Morin E."/>
            <person name="Kohler A."/>
            <person name="Barry K."/>
            <person name="LaButti K."/>
            <person name="Morin E."/>
            <person name="Salamov A."/>
            <person name="Lipzen A."/>
            <person name="Mereny Z."/>
            <person name="Hegedus B."/>
            <person name="Baldrian P."/>
            <person name="Stursova M."/>
            <person name="Weitz H."/>
            <person name="Taylor A."/>
            <person name="Grigoriev I.V."/>
            <person name="Nagy L.G."/>
            <person name="Martin F."/>
            <person name="Kauserud H."/>
        </authorList>
    </citation>
    <scope>NUCLEOTIDE SEQUENCE</scope>
    <source>
        <strain evidence="3">CBHHK067</strain>
    </source>
</reference>
<feature type="domain" description="DUF6534" evidence="2">
    <location>
        <begin position="178"/>
        <end position="265"/>
    </location>
</feature>
<feature type="transmembrane region" description="Helical" evidence="1">
    <location>
        <begin position="239"/>
        <end position="260"/>
    </location>
</feature>
<evidence type="ECO:0000256" key="1">
    <source>
        <dbReference type="SAM" id="Phobius"/>
    </source>
</evidence>
<organism evidence="3 4">
    <name type="scientific">Mycena rosella</name>
    <name type="common">Pink bonnet</name>
    <name type="synonym">Agaricus rosellus</name>
    <dbReference type="NCBI Taxonomy" id="1033263"/>
    <lineage>
        <taxon>Eukaryota</taxon>
        <taxon>Fungi</taxon>
        <taxon>Dikarya</taxon>
        <taxon>Basidiomycota</taxon>
        <taxon>Agaricomycotina</taxon>
        <taxon>Agaricomycetes</taxon>
        <taxon>Agaricomycetidae</taxon>
        <taxon>Agaricales</taxon>
        <taxon>Marasmiineae</taxon>
        <taxon>Mycenaceae</taxon>
        <taxon>Mycena</taxon>
    </lineage>
</organism>
<name>A0AAD7DPA8_MYCRO</name>
<dbReference type="EMBL" id="JARKIE010000036">
    <property type="protein sequence ID" value="KAJ7696076.1"/>
    <property type="molecule type" value="Genomic_DNA"/>
</dbReference>
<dbReference type="Pfam" id="PF20152">
    <property type="entry name" value="DUF6534"/>
    <property type="match status" value="1"/>
</dbReference>
<feature type="transmembrane region" description="Helical" evidence="1">
    <location>
        <begin position="45"/>
        <end position="69"/>
    </location>
</feature>
<dbReference type="InterPro" id="IPR045339">
    <property type="entry name" value="DUF6534"/>
</dbReference>
<dbReference type="AlphaFoldDB" id="A0AAD7DPA8"/>
<keyword evidence="4" id="KW-1185">Reference proteome</keyword>
<evidence type="ECO:0000313" key="4">
    <source>
        <dbReference type="Proteomes" id="UP001221757"/>
    </source>
</evidence>
<comment type="caution">
    <text evidence="3">The sequence shown here is derived from an EMBL/GenBank/DDBJ whole genome shotgun (WGS) entry which is preliminary data.</text>
</comment>
<protein>
    <recommendedName>
        <fullName evidence="2">DUF6534 domain-containing protein</fullName>
    </recommendedName>
</protein>
<feature type="transmembrane region" description="Helical" evidence="1">
    <location>
        <begin position="213"/>
        <end position="233"/>
    </location>
</feature>
<keyword evidence="1" id="KW-0472">Membrane</keyword>
<feature type="transmembrane region" description="Helical" evidence="1">
    <location>
        <begin position="95"/>
        <end position="120"/>
    </location>
</feature>
<proteinExistence type="predicted"/>
<feature type="transmembrane region" description="Helical" evidence="1">
    <location>
        <begin position="167"/>
        <end position="193"/>
    </location>
</feature>
<evidence type="ECO:0000259" key="2">
    <source>
        <dbReference type="Pfam" id="PF20152"/>
    </source>
</evidence>
<keyword evidence="1" id="KW-0812">Transmembrane</keyword>
<accession>A0AAD7DPA8</accession>
<feature type="transmembrane region" description="Helical" evidence="1">
    <location>
        <begin position="12"/>
        <end position="33"/>
    </location>
</feature>